<evidence type="ECO:0000313" key="3">
    <source>
        <dbReference type="Proteomes" id="UP000028680"/>
    </source>
</evidence>
<proteinExistence type="predicted"/>
<dbReference type="AlphaFoldDB" id="A0AAN0VH23"/>
<reference evidence="2 3" key="1">
    <citation type="journal article" date="2014" name="ISME J.">
        <title>Adaptation of an abundant Roseobacter RCA organism to pelagic systems revealed by genomic and transcriptomic analyses.</title>
        <authorList>
            <person name="Voget S."/>
            <person name="Wemheuer B."/>
            <person name="Brinkhoff T."/>
            <person name="Vollmers J."/>
            <person name="Dietrich S."/>
            <person name="Giebel H.A."/>
            <person name="Beardsley C."/>
            <person name="Sardemann C."/>
            <person name="Bakenhus I."/>
            <person name="Billerbeck S."/>
            <person name="Daniel R."/>
            <person name="Simon M."/>
        </authorList>
    </citation>
    <scope>NUCLEOTIDE SEQUENCE [LARGE SCALE GENOMIC DNA]</scope>
    <source>
        <strain evidence="2 3">RCA23</strain>
    </source>
</reference>
<name>A0AAN0VH23_9RHOB</name>
<dbReference type="InterPro" id="IPR036365">
    <property type="entry name" value="PGBD-like_sf"/>
</dbReference>
<accession>A0AAN0VH23</accession>
<organism evidence="2 3">
    <name type="scientific">Planktomarina temperata RCA23</name>
    <dbReference type="NCBI Taxonomy" id="666509"/>
    <lineage>
        <taxon>Bacteria</taxon>
        <taxon>Pseudomonadati</taxon>
        <taxon>Pseudomonadota</taxon>
        <taxon>Alphaproteobacteria</taxon>
        <taxon>Rhodobacterales</taxon>
        <taxon>Paracoccaceae</taxon>
        <taxon>Planktomarina</taxon>
    </lineage>
</organism>
<keyword evidence="1" id="KW-0472">Membrane</keyword>
<evidence type="ECO:0008006" key="4">
    <source>
        <dbReference type="Google" id="ProtNLM"/>
    </source>
</evidence>
<evidence type="ECO:0000256" key="1">
    <source>
        <dbReference type="SAM" id="Phobius"/>
    </source>
</evidence>
<evidence type="ECO:0000313" key="2">
    <source>
        <dbReference type="EMBL" id="AII85660.1"/>
    </source>
</evidence>
<gene>
    <name evidence="2" type="ORF">RCA23_c00900</name>
</gene>
<protein>
    <recommendedName>
        <fullName evidence="4">Peptidoglycan binding-like domain-containing protein</fullName>
    </recommendedName>
</protein>
<keyword evidence="1" id="KW-0812">Transmembrane</keyword>
<dbReference type="SUPFAM" id="SSF47090">
    <property type="entry name" value="PGBD-like"/>
    <property type="match status" value="1"/>
</dbReference>
<feature type="transmembrane region" description="Helical" evidence="1">
    <location>
        <begin position="78"/>
        <end position="98"/>
    </location>
</feature>
<sequence>MEKIRCIKCGTENTLVVDFSKAIGASLTLNCGTCGNILLTLQNDYKTNSDIKNGFTGRKLSTPVINFLRTRLKRKAGMFKFLIFATFALYCLSTLDLIDFGRDKNNQTDSTVSSTQKLASPTTKAMPVNHTRSAFYSFSKDQRKVVQLVLKEAYQYTGTIDGLWGPATQAAYGRLRRSEPQNVKGISHSQVFTNIINNYVQRQNAPAQSVNNLLGAYITSKSLGGGWFNPNTGQQVDPAKGWRPIQNGNELKGYRCGGVRTILSRQHRSNNGSTLCTYQNGTTINIGVGICPLTCD</sequence>
<keyword evidence="3" id="KW-1185">Reference proteome</keyword>
<dbReference type="EMBL" id="CP003984">
    <property type="protein sequence ID" value="AII85660.1"/>
    <property type="molecule type" value="Genomic_DNA"/>
</dbReference>
<dbReference type="RefSeq" id="WP_169701290.1">
    <property type="nucleotide sequence ID" value="NZ_CP003984.1"/>
</dbReference>
<keyword evidence="1" id="KW-1133">Transmembrane helix</keyword>
<dbReference type="KEGG" id="ptp:RCA23_c00900"/>
<dbReference type="Proteomes" id="UP000028680">
    <property type="component" value="Chromosome"/>
</dbReference>